<proteinExistence type="predicted"/>
<evidence type="ECO:0000313" key="3">
    <source>
        <dbReference type="Proteomes" id="UP000652761"/>
    </source>
</evidence>
<gene>
    <name evidence="2" type="ORF">Taro_042293</name>
</gene>
<feature type="region of interest" description="Disordered" evidence="1">
    <location>
        <begin position="37"/>
        <end position="79"/>
    </location>
</feature>
<dbReference type="AlphaFoldDB" id="A0A843X2A8"/>
<accession>A0A843X2A8</accession>
<evidence type="ECO:0000256" key="1">
    <source>
        <dbReference type="SAM" id="MobiDB-lite"/>
    </source>
</evidence>
<reference evidence="2" key="1">
    <citation type="submission" date="2017-07" db="EMBL/GenBank/DDBJ databases">
        <title>Taro Niue Genome Assembly and Annotation.</title>
        <authorList>
            <person name="Atibalentja N."/>
            <person name="Keating K."/>
            <person name="Fields C.J."/>
        </authorList>
    </citation>
    <scope>NUCLEOTIDE SEQUENCE</scope>
    <source>
        <strain evidence="2">Niue_2</strain>
        <tissue evidence="2">Leaf</tissue>
    </source>
</reference>
<keyword evidence="3" id="KW-1185">Reference proteome</keyword>
<feature type="compositionally biased region" description="Polar residues" evidence="1">
    <location>
        <begin position="1"/>
        <end position="10"/>
    </location>
</feature>
<comment type="caution">
    <text evidence="2">The sequence shown here is derived from an EMBL/GenBank/DDBJ whole genome shotgun (WGS) entry which is preliminary data.</text>
</comment>
<dbReference type="EMBL" id="NMUH01004372">
    <property type="protein sequence ID" value="MQM09420.1"/>
    <property type="molecule type" value="Genomic_DNA"/>
</dbReference>
<dbReference type="Proteomes" id="UP000652761">
    <property type="component" value="Unassembled WGS sequence"/>
</dbReference>
<sequence length="79" mass="8919">MTSTEHNSPTPLEKAGTQCTTTNHYPHWVQVPTTVRYHHRNHKAHLTSKTSTSESHTHKPQPVAKHESESTTPPHGTDY</sequence>
<evidence type="ECO:0000313" key="2">
    <source>
        <dbReference type="EMBL" id="MQM09420.1"/>
    </source>
</evidence>
<protein>
    <submittedName>
        <fullName evidence="2">Uncharacterized protein</fullName>
    </submittedName>
</protein>
<organism evidence="2 3">
    <name type="scientific">Colocasia esculenta</name>
    <name type="common">Wild taro</name>
    <name type="synonym">Arum esculentum</name>
    <dbReference type="NCBI Taxonomy" id="4460"/>
    <lineage>
        <taxon>Eukaryota</taxon>
        <taxon>Viridiplantae</taxon>
        <taxon>Streptophyta</taxon>
        <taxon>Embryophyta</taxon>
        <taxon>Tracheophyta</taxon>
        <taxon>Spermatophyta</taxon>
        <taxon>Magnoliopsida</taxon>
        <taxon>Liliopsida</taxon>
        <taxon>Araceae</taxon>
        <taxon>Aroideae</taxon>
        <taxon>Colocasieae</taxon>
        <taxon>Colocasia</taxon>
    </lineage>
</organism>
<feature type="region of interest" description="Disordered" evidence="1">
    <location>
        <begin position="1"/>
        <end position="23"/>
    </location>
</feature>
<feature type="compositionally biased region" description="Basic residues" evidence="1">
    <location>
        <begin position="37"/>
        <end position="46"/>
    </location>
</feature>
<feature type="compositionally biased region" description="Polar residues" evidence="1">
    <location>
        <begin position="70"/>
        <end position="79"/>
    </location>
</feature>
<name>A0A843X2A8_COLES</name>